<comment type="caution">
    <text evidence="2">The sequence shown here is derived from an EMBL/GenBank/DDBJ whole genome shotgun (WGS) entry which is preliminary data.</text>
</comment>
<reference evidence="3" key="2">
    <citation type="submission" date="2020-08" db="EMBL/GenBank/DDBJ databases">
        <title>The Agave Microbiome: Exploring the role of microbial communities in plant adaptations to desert environments.</title>
        <authorList>
            <person name="Partida-Martinez L.P."/>
        </authorList>
    </citation>
    <scope>NUCLEOTIDE SEQUENCE [LARGE SCALE GENOMIC DNA]</scope>
    <source>
        <strain evidence="3">AT2.8</strain>
    </source>
</reference>
<evidence type="ECO:0000313" key="3">
    <source>
        <dbReference type="Proteomes" id="UP000548423"/>
    </source>
</evidence>
<proteinExistence type="predicted"/>
<reference evidence="3" key="1">
    <citation type="submission" date="2020-07" db="EMBL/GenBank/DDBJ databases">
        <authorList>
            <person name="Partida-Martinez L."/>
            <person name="Huntemann M."/>
            <person name="Clum A."/>
            <person name="Wang J."/>
            <person name="Palaniappan K."/>
            <person name="Ritter S."/>
            <person name="Chen I.-M."/>
            <person name="Stamatis D."/>
            <person name="Reddy T."/>
            <person name="O'Malley R."/>
            <person name="Daum C."/>
            <person name="Shapiro N."/>
            <person name="Ivanova N."/>
            <person name="Kyrpides N."/>
            <person name="Woyke T."/>
        </authorList>
    </citation>
    <scope>NUCLEOTIDE SEQUENCE [LARGE SCALE GENOMIC DNA]</scope>
    <source>
        <strain evidence="3">AT2.8</strain>
    </source>
</reference>
<keyword evidence="1" id="KW-0812">Transmembrane</keyword>
<sequence length="58" mass="6802">MQNTSVHMLFETLKSIETKNCPTLILIFIGRFYHYIRYLEGIYLLVVGGLMLSTFPFK</sequence>
<evidence type="ECO:0000313" key="2">
    <source>
        <dbReference type="EMBL" id="NYE07851.1"/>
    </source>
</evidence>
<dbReference type="EMBL" id="JACCBX010000011">
    <property type="protein sequence ID" value="NYE07851.1"/>
    <property type="molecule type" value="Genomic_DNA"/>
</dbReference>
<accession>A0A852TI31</accession>
<gene>
    <name evidence="2" type="ORF">F4694_004692</name>
</gene>
<name>A0A852TI31_9BACI</name>
<dbReference type="AlphaFoldDB" id="A0A852TI31"/>
<organism evidence="2 3">
    <name type="scientific">Neobacillus niacini</name>
    <dbReference type="NCBI Taxonomy" id="86668"/>
    <lineage>
        <taxon>Bacteria</taxon>
        <taxon>Bacillati</taxon>
        <taxon>Bacillota</taxon>
        <taxon>Bacilli</taxon>
        <taxon>Bacillales</taxon>
        <taxon>Bacillaceae</taxon>
        <taxon>Neobacillus</taxon>
    </lineage>
</organism>
<protein>
    <submittedName>
        <fullName evidence="2">Uncharacterized protein</fullName>
    </submittedName>
</protein>
<keyword evidence="1" id="KW-1133">Transmembrane helix</keyword>
<keyword evidence="1" id="KW-0472">Membrane</keyword>
<feature type="transmembrane region" description="Helical" evidence="1">
    <location>
        <begin position="38"/>
        <end position="57"/>
    </location>
</feature>
<dbReference type="Proteomes" id="UP000548423">
    <property type="component" value="Unassembled WGS sequence"/>
</dbReference>
<evidence type="ECO:0000256" key="1">
    <source>
        <dbReference type="SAM" id="Phobius"/>
    </source>
</evidence>